<dbReference type="PANTHER" id="PTHR21064:SF6">
    <property type="entry name" value="AMINOGLYCOSIDE PHOSPHOTRANSFERASE DOMAIN-CONTAINING PROTEIN"/>
    <property type="match status" value="1"/>
</dbReference>
<dbReference type="InterPro" id="IPR011009">
    <property type="entry name" value="Kinase-like_dom_sf"/>
</dbReference>
<dbReference type="GO" id="GO:0004413">
    <property type="term" value="F:homoserine kinase activity"/>
    <property type="evidence" value="ECO:0007669"/>
    <property type="project" value="TreeGrafter"/>
</dbReference>
<name>A0A1M4L0K3_9XANT</name>
<dbReference type="InterPro" id="IPR050249">
    <property type="entry name" value="Pseudomonas-type_ThrB"/>
</dbReference>
<dbReference type="PANTHER" id="PTHR21064">
    <property type="entry name" value="AMINOGLYCOSIDE PHOSPHOTRANSFERASE DOMAIN-CONTAINING PROTEIN-RELATED"/>
    <property type="match status" value="1"/>
</dbReference>
<feature type="domain" description="Aminoglycoside phosphotransferase" evidence="2">
    <location>
        <begin position="57"/>
        <end position="286"/>
    </location>
</feature>
<sequence>MSAHQMHGMSLAPAAADWPPLRADEVDALLRRMALPDAVRALRWHSPRPFSAAAEVDSAAGTLFVKRHHRRLRDARTLGEEHRFIEHLRTRGVPVPLLLRTPDGASAVELGDWTYEVQRAATGEDLYRDTASWLPFAGTEHAQAAGRALALLHRAAAGYSAPPRSTALLVANLRLFGHADPLQSVQQDLHSRPALAAWLQRRDWRGDLRRHLLPWHARAWPLLRSPAPPLWTHGDWHASNLLWRGHGAASAVSAVSAVFDFGLADRSFALFDLATAIERNLVPWLQLDAGGRASAELDQLDALLHGYAQVLPLDAAQLRLLAALLPIAHADFALSEIDYFAGITGSETNADIAYRRYLLGHADWFGGDEGQRLLRQLQRHADAAR</sequence>
<evidence type="ECO:0000256" key="1">
    <source>
        <dbReference type="ARBA" id="ARBA00038240"/>
    </source>
</evidence>
<evidence type="ECO:0000259" key="2">
    <source>
        <dbReference type="Pfam" id="PF01636"/>
    </source>
</evidence>
<proteinExistence type="inferred from homology"/>
<dbReference type="Proteomes" id="UP000184997">
    <property type="component" value="Unassembled WGS sequence"/>
</dbReference>
<gene>
    <name evidence="3" type="ORF">XTGNCPPB3709_0599</name>
</gene>
<organism evidence="3 4">
    <name type="scientific">Xanthomonas graminis pv. graminis</name>
    <dbReference type="NCBI Taxonomy" id="134874"/>
    <lineage>
        <taxon>Bacteria</taxon>
        <taxon>Pseudomonadati</taxon>
        <taxon>Pseudomonadota</taxon>
        <taxon>Gammaproteobacteria</taxon>
        <taxon>Lysobacterales</taxon>
        <taxon>Lysobacteraceae</taxon>
        <taxon>Xanthomonas</taxon>
        <taxon>Xanthomonas translucens group</taxon>
        <taxon>Xanthomonas graminis</taxon>
    </lineage>
</organism>
<accession>A0A1M4L0K3</accession>
<dbReference type="SUPFAM" id="SSF56112">
    <property type="entry name" value="Protein kinase-like (PK-like)"/>
    <property type="match status" value="1"/>
</dbReference>
<dbReference type="RefSeq" id="WP_074375404.1">
    <property type="nucleotide sequence ID" value="NZ_FLUK01000057.1"/>
</dbReference>
<evidence type="ECO:0000313" key="4">
    <source>
        <dbReference type="Proteomes" id="UP000184997"/>
    </source>
</evidence>
<dbReference type="InterPro" id="IPR002575">
    <property type="entry name" value="Aminoglycoside_PTrfase"/>
</dbReference>
<dbReference type="Pfam" id="PF01636">
    <property type="entry name" value="APH"/>
    <property type="match status" value="1"/>
</dbReference>
<reference evidence="4" key="1">
    <citation type="submission" date="2016-07" db="EMBL/GenBank/DDBJ databases">
        <authorList>
            <person name="Florea S."/>
            <person name="Webb J.S."/>
            <person name="Jaromczyk J."/>
            <person name="Schardl C.L."/>
        </authorList>
    </citation>
    <scope>NUCLEOTIDE SEQUENCE [LARGE SCALE GENOMIC DNA]</scope>
</reference>
<dbReference type="AlphaFoldDB" id="A0A1M4L0K3"/>
<dbReference type="Gene3D" id="3.90.1200.10">
    <property type="match status" value="1"/>
</dbReference>
<comment type="similarity">
    <text evidence="1">Belongs to the pseudomonas-type ThrB family.</text>
</comment>
<evidence type="ECO:0000313" key="3">
    <source>
        <dbReference type="EMBL" id="SBV86693.1"/>
    </source>
</evidence>
<dbReference type="GO" id="GO:0009088">
    <property type="term" value="P:threonine biosynthetic process"/>
    <property type="evidence" value="ECO:0007669"/>
    <property type="project" value="TreeGrafter"/>
</dbReference>
<protein>
    <recommendedName>
        <fullName evidence="2">Aminoglycoside phosphotransferase domain-containing protein</fullName>
    </recommendedName>
</protein>
<dbReference type="EMBL" id="FLUK01000057">
    <property type="protein sequence ID" value="SBV86693.1"/>
    <property type="molecule type" value="Genomic_DNA"/>
</dbReference>